<organism evidence="9 10">
    <name type="scientific">Pristionchus mayeri</name>
    <dbReference type="NCBI Taxonomy" id="1317129"/>
    <lineage>
        <taxon>Eukaryota</taxon>
        <taxon>Metazoa</taxon>
        <taxon>Ecdysozoa</taxon>
        <taxon>Nematoda</taxon>
        <taxon>Chromadorea</taxon>
        <taxon>Rhabditida</taxon>
        <taxon>Rhabditina</taxon>
        <taxon>Diplogasteromorpha</taxon>
        <taxon>Diplogasteroidea</taxon>
        <taxon>Neodiplogasteridae</taxon>
        <taxon>Pristionchus</taxon>
    </lineage>
</organism>
<name>A0AAN5CJR7_9BILA</name>
<dbReference type="PANTHER" id="PTHR31418">
    <property type="entry name" value="FATTY-ACID AND RETINOL-BINDING PROTEIN 1"/>
    <property type="match status" value="1"/>
</dbReference>
<dbReference type="Proteomes" id="UP001328107">
    <property type="component" value="Unassembled WGS sequence"/>
</dbReference>
<dbReference type="EMBL" id="BTRK01000004">
    <property type="protein sequence ID" value="GMR45641.1"/>
    <property type="molecule type" value="Genomic_DNA"/>
</dbReference>
<dbReference type="Pfam" id="PF05823">
    <property type="entry name" value="Gp-FAR-1"/>
    <property type="match status" value="1"/>
</dbReference>
<comment type="caution">
    <text evidence="9">The sequence shown here is derived from an EMBL/GenBank/DDBJ whole genome shotgun (WGS) entry which is preliminary data.</text>
</comment>
<evidence type="ECO:0000256" key="5">
    <source>
        <dbReference type="ARBA" id="ARBA00022729"/>
    </source>
</evidence>
<keyword evidence="10" id="KW-1185">Reference proteome</keyword>
<dbReference type="GO" id="GO:0005576">
    <property type="term" value="C:extracellular region"/>
    <property type="evidence" value="ECO:0007669"/>
    <property type="project" value="UniProtKB-SubCell"/>
</dbReference>
<accession>A0AAN5CJR7</accession>
<evidence type="ECO:0000313" key="9">
    <source>
        <dbReference type="EMBL" id="GMR45641.1"/>
    </source>
</evidence>
<reference evidence="10" key="1">
    <citation type="submission" date="2022-10" db="EMBL/GenBank/DDBJ databases">
        <title>Genome assembly of Pristionchus species.</title>
        <authorList>
            <person name="Yoshida K."/>
            <person name="Sommer R.J."/>
        </authorList>
    </citation>
    <scope>NUCLEOTIDE SEQUENCE [LARGE SCALE GENOMIC DNA]</scope>
    <source>
        <strain evidence="10">RS5460</strain>
    </source>
</reference>
<sequence>MSPLLCLFALVGVVFCAPALTDRQQKLVKVFGEDTNVTRAEAVIEEEARKLGVPTDEYYNACTADADAVDFTDEEEADMKREGEALAQMKGQFNNRDEVLKVLQQNAPKTYAAIMKRVNIVEKELPKLDGEAQNYVRKLGNFLLDGVVALSKAENDFFGQLSVIGKATEQILADYKSLPQSSKDSLEKVYCINGAIRIASNGKIEKLIALVKEFQKL</sequence>
<feature type="chain" id="PRO_5042960344" description="Fatty-acid and retinol-binding protein 1" evidence="8">
    <location>
        <begin position="17"/>
        <end position="217"/>
    </location>
</feature>
<keyword evidence="5 8" id="KW-0732">Signal</keyword>
<evidence type="ECO:0000256" key="4">
    <source>
        <dbReference type="ARBA" id="ARBA00022525"/>
    </source>
</evidence>
<comment type="subcellular location">
    <subcellularLocation>
        <location evidence="1">Secreted</location>
    </subcellularLocation>
</comment>
<evidence type="ECO:0000256" key="2">
    <source>
        <dbReference type="ARBA" id="ARBA00006648"/>
    </source>
</evidence>
<evidence type="ECO:0000256" key="1">
    <source>
        <dbReference type="ARBA" id="ARBA00004613"/>
    </source>
</evidence>
<dbReference type="InterPro" id="IPR008632">
    <property type="entry name" value="Gp-FAR-1"/>
</dbReference>
<evidence type="ECO:0000256" key="3">
    <source>
        <dbReference type="ARBA" id="ARBA00017453"/>
    </source>
</evidence>
<gene>
    <name evidence="9" type="ORF">PMAYCL1PPCAC_15836</name>
</gene>
<evidence type="ECO:0000256" key="8">
    <source>
        <dbReference type="SAM" id="SignalP"/>
    </source>
</evidence>
<feature type="signal peptide" evidence="8">
    <location>
        <begin position="1"/>
        <end position="16"/>
    </location>
</feature>
<dbReference type="PANTHER" id="PTHR31418:SF7">
    <property type="entry name" value="FATTY-ACID AND RETINOL-BINDING PROTEIN 1"/>
    <property type="match status" value="1"/>
</dbReference>
<dbReference type="AlphaFoldDB" id="A0AAN5CJR7"/>
<evidence type="ECO:0000256" key="6">
    <source>
        <dbReference type="ARBA" id="ARBA00023054"/>
    </source>
</evidence>
<keyword evidence="7" id="KW-0446">Lipid-binding</keyword>
<comment type="similarity">
    <text evidence="2">Belongs to the fatty-acid and retinol-binding protein (FARBP) family.</text>
</comment>
<keyword evidence="4" id="KW-0964">Secreted</keyword>
<dbReference type="GO" id="GO:0008289">
    <property type="term" value="F:lipid binding"/>
    <property type="evidence" value="ECO:0007669"/>
    <property type="project" value="UniProtKB-KW"/>
</dbReference>
<protein>
    <recommendedName>
        <fullName evidence="3">Fatty-acid and retinol-binding protein 1</fullName>
    </recommendedName>
</protein>
<proteinExistence type="inferred from homology"/>
<evidence type="ECO:0000313" key="10">
    <source>
        <dbReference type="Proteomes" id="UP001328107"/>
    </source>
</evidence>
<keyword evidence="6" id="KW-0175">Coiled coil</keyword>
<dbReference type="Gene3D" id="1.20.120.1100">
    <property type="match status" value="1"/>
</dbReference>
<evidence type="ECO:0000256" key="7">
    <source>
        <dbReference type="ARBA" id="ARBA00023121"/>
    </source>
</evidence>